<dbReference type="SMART" id="SM00717">
    <property type="entry name" value="SANT"/>
    <property type="match status" value="3"/>
</dbReference>
<feature type="compositionally biased region" description="Pro residues" evidence="4">
    <location>
        <begin position="92"/>
        <end position="104"/>
    </location>
</feature>
<reference evidence="8" key="1">
    <citation type="submission" date="2022-07" db="EMBL/GenBank/DDBJ databases">
        <title>Phylogenomic reconstructions and comparative analyses of Kickxellomycotina fungi.</title>
        <authorList>
            <person name="Reynolds N.K."/>
            <person name="Stajich J.E."/>
            <person name="Barry K."/>
            <person name="Grigoriev I.V."/>
            <person name="Crous P."/>
            <person name="Smith M.E."/>
        </authorList>
    </citation>
    <scope>NUCLEOTIDE SEQUENCE</scope>
    <source>
        <strain evidence="8">RSA 861</strain>
    </source>
</reference>
<protein>
    <submittedName>
        <fullName evidence="8">Uncharacterized protein</fullName>
    </submittedName>
</protein>
<evidence type="ECO:0000259" key="5">
    <source>
        <dbReference type="PROSITE" id="PS50090"/>
    </source>
</evidence>
<keyword evidence="2" id="KW-0804">Transcription</keyword>
<feature type="region of interest" description="Disordered" evidence="4">
    <location>
        <begin position="443"/>
        <end position="558"/>
    </location>
</feature>
<feature type="region of interest" description="Disordered" evidence="4">
    <location>
        <begin position="1008"/>
        <end position="1122"/>
    </location>
</feature>
<dbReference type="InterPro" id="IPR052435">
    <property type="entry name" value="YY1-Transcr_Regul"/>
</dbReference>
<comment type="caution">
    <text evidence="8">The sequence shown here is derived from an EMBL/GenBank/DDBJ whole genome shotgun (WGS) entry which is preliminary data.</text>
</comment>
<feature type="compositionally biased region" description="Acidic residues" evidence="4">
    <location>
        <begin position="447"/>
        <end position="459"/>
    </location>
</feature>
<feature type="compositionally biased region" description="Polar residues" evidence="4">
    <location>
        <begin position="480"/>
        <end position="490"/>
    </location>
</feature>
<feature type="domain" description="Myb-like" evidence="5">
    <location>
        <begin position="4"/>
        <end position="55"/>
    </location>
</feature>
<dbReference type="GO" id="GO:0005634">
    <property type="term" value="C:nucleus"/>
    <property type="evidence" value="ECO:0007669"/>
    <property type="project" value="TreeGrafter"/>
</dbReference>
<dbReference type="PANTHER" id="PTHR16088">
    <property type="entry name" value="YY1 ASSOCIATED PROTEIN-RELATED"/>
    <property type="match status" value="1"/>
</dbReference>
<dbReference type="InterPro" id="IPR009057">
    <property type="entry name" value="Homeodomain-like_sf"/>
</dbReference>
<organism evidence="8 9">
    <name type="scientific">Tieghemiomyces parasiticus</name>
    <dbReference type="NCBI Taxonomy" id="78921"/>
    <lineage>
        <taxon>Eukaryota</taxon>
        <taxon>Fungi</taxon>
        <taxon>Fungi incertae sedis</taxon>
        <taxon>Zoopagomycota</taxon>
        <taxon>Kickxellomycotina</taxon>
        <taxon>Dimargaritomycetes</taxon>
        <taxon>Dimargaritales</taxon>
        <taxon>Dimargaritaceae</taxon>
        <taxon>Tieghemiomyces</taxon>
    </lineage>
</organism>
<keyword evidence="9" id="KW-1185">Reference proteome</keyword>
<dbReference type="PROSITE" id="PS51294">
    <property type="entry name" value="HTH_MYB"/>
    <property type="match status" value="1"/>
</dbReference>
<feature type="compositionally biased region" description="Acidic residues" evidence="4">
    <location>
        <begin position="491"/>
        <end position="517"/>
    </location>
</feature>
<evidence type="ECO:0000256" key="3">
    <source>
        <dbReference type="ARBA" id="ARBA00023242"/>
    </source>
</evidence>
<feature type="compositionally biased region" description="Low complexity" evidence="4">
    <location>
        <begin position="78"/>
        <end position="91"/>
    </location>
</feature>
<proteinExistence type="predicted"/>
<keyword evidence="3" id="KW-0539">Nucleus</keyword>
<feature type="region of interest" description="Disordered" evidence="4">
    <location>
        <begin position="73"/>
        <end position="198"/>
    </location>
</feature>
<name>A0A9W8A9D3_9FUNG</name>
<feature type="compositionally biased region" description="Low complexity" evidence="4">
    <location>
        <begin position="163"/>
        <end position="177"/>
    </location>
</feature>
<evidence type="ECO:0000259" key="7">
    <source>
        <dbReference type="PROSITE" id="PS51294"/>
    </source>
</evidence>
<dbReference type="GO" id="GO:0006355">
    <property type="term" value="P:regulation of DNA-templated transcription"/>
    <property type="evidence" value="ECO:0007669"/>
    <property type="project" value="TreeGrafter"/>
</dbReference>
<dbReference type="CDD" id="cd00167">
    <property type="entry name" value="SANT"/>
    <property type="match status" value="1"/>
</dbReference>
<dbReference type="GO" id="GO:0003712">
    <property type="term" value="F:transcription coregulator activity"/>
    <property type="evidence" value="ECO:0007669"/>
    <property type="project" value="TreeGrafter"/>
</dbReference>
<dbReference type="Proteomes" id="UP001150569">
    <property type="component" value="Unassembled WGS sequence"/>
</dbReference>
<feature type="compositionally biased region" description="Polar residues" evidence="4">
    <location>
        <begin position="1100"/>
        <end position="1115"/>
    </location>
</feature>
<dbReference type="AlphaFoldDB" id="A0A9W8A9D3"/>
<feature type="domain" description="SANT" evidence="6">
    <location>
        <begin position="7"/>
        <end position="47"/>
    </location>
</feature>
<dbReference type="InterPro" id="IPR001005">
    <property type="entry name" value="SANT/Myb"/>
</dbReference>
<feature type="domain" description="HTH myb-type" evidence="7">
    <location>
        <begin position="1"/>
        <end position="59"/>
    </location>
</feature>
<evidence type="ECO:0000256" key="4">
    <source>
        <dbReference type="SAM" id="MobiDB-lite"/>
    </source>
</evidence>
<dbReference type="OrthoDB" id="2143914at2759"/>
<feature type="compositionally biased region" description="Polar residues" evidence="4">
    <location>
        <begin position="1064"/>
        <end position="1078"/>
    </location>
</feature>
<dbReference type="PANTHER" id="PTHR16088:SF3">
    <property type="entry name" value="GON-4-LIKE PROTEIN"/>
    <property type="match status" value="1"/>
</dbReference>
<accession>A0A9W8A9D3</accession>
<dbReference type="PROSITE" id="PS51293">
    <property type="entry name" value="SANT"/>
    <property type="match status" value="1"/>
</dbReference>
<dbReference type="InterPro" id="IPR017884">
    <property type="entry name" value="SANT_dom"/>
</dbReference>
<feature type="compositionally biased region" description="Low complexity" evidence="4">
    <location>
        <begin position="543"/>
        <end position="558"/>
    </location>
</feature>
<gene>
    <name evidence="8" type="ORF">IWQ60_005662</name>
</gene>
<evidence type="ECO:0000259" key="6">
    <source>
        <dbReference type="PROSITE" id="PS51293"/>
    </source>
</evidence>
<feature type="compositionally biased region" description="Acidic residues" evidence="4">
    <location>
        <begin position="467"/>
        <end position="478"/>
    </location>
</feature>
<keyword evidence="1" id="KW-0805">Transcription regulation</keyword>
<sequence>MSSKKTKSLSNWSFEEDRQLLRCVKKHGTGRWNLVARWVGTRSVKQCQNRWSHILTFVGPQVLNYVHVIESDDEGTGASSATSHLASAAAAEPPPPQPPQPSPAPSRDHSKVPVHSPAVRSQRKGKRKLEGTDGPATPTTDSMDATSAKRLRVDSTLSRPNGAAHTASAATKVTTSAEPTILDSTPATQPTLPPEPTYLYQSAWQHPHFDQVLQNLLGAFSDTHSSVHHLINCVVHHTLHLPTRWPADDILTARLDRLRHVDDPLFEQIRHQVAPAPPRPPGDSDQFTERPFMDNAIDLARYTLAHPDHLIQNAPVASPFTPMARLASTLDGTPSSFSANVLGTPAISFDGSELPTFEADVGGNGSLVEPSFDGLPTFWGTDGTNMDTLLPAELTKLLDATDFDALTWDSAIMGNVTVDGALQNLPLVSVDSAVELPNLGTTAATVDVDDGDDEEDDASYSDHGDTDELDERDGDDATDSPGTAESSGSDQGEEEEEEEEEEDDDDDTNVEEAEVEPGDLVVAPATFKVSAPPTARISPEPPLVTTATPTPTLTTSPTTASVVVPQNHEATPQWQARTEDSEADDIERQMYYQFLHSLHAGTDAINSAPISTSSSFRSMTTNASGNRSQRIAMIVAGGYDPTDDGEYLEADWTTQAEGSEEFRQDFGTHISKDEFESLYQDCLDDTSGSAIPPSLRRSSTAQAATVIFSSGQMDTLRQQMRANLQIVSQALVLEVATRGTVTPTAQHWQKQLSTLVELDSYGQSQDDLSHPSFFCVPGTETIATVAGKLIKTLEDPAAARGQRPARDPELEDFQKKFTRPCFRKAKIKEPTDIATPASSSSSSVMTTAAGNQWEICQHEPLALPVAVAEFLIACRPVFDRAQEPRIVTMRYCSRVKFFDAEDILLWLGLRYFGADNSSTIRSHLLPTKTNRQIENRVSNLRARRQPTNAVKSFMLLQIKPLTLEEEETLQWAVRVYGRRFRTVSREVIRHRPSFALRRAWAKLLTESRGGVSRKYPRKDGTVAAGKGALDLGDRRSTESPARRKSSQAATNGKTPPVTPAKGQPSGSASLFSVTSATSPIDPPAAADPLHTPTKALRMRNTVSQVKTHPTKSPTNLRVLKSK</sequence>
<dbReference type="PROSITE" id="PS50090">
    <property type="entry name" value="MYB_LIKE"/>
    <property type="match status" value="1"/>
</dbReference>
<evidence type="ECO:0000313" key="9">
    <source>
        <dbReference type="Proteomes" id="UP001150569"/>
    </source>
</evidence>
<dbReference type="InterPro" id="IPR017930">
    <property type="entry name" value="Myb_dom"/>
</dbReference>
<dbReference type="SUPFAM" id="SSF46689">
    <property type="entry name" value="Homeodomain-like"/>
    <property type="match status" value="2"/>
</dbReference>
<dbReference type="Gene3D" id="1.10.10.60">
    <property type="entry name" value="Homeodomain-like"/>
    <property type="match status" value="1"/>
</dbReference>
<evidence type="ECO:0000313" key="8">
    <source>
        <dbReference type="EMBL" id="KAJ1923773.1"/>
    </source>
</evidence>
<evidence type="ECO:0000256" key="1">
    <source>
        <dbReference type="ARBA" id="ARBA00023015"/>
    </source>
</evidence>
<feature type="compositionally biased region" description="Basic and acidic residues" evidence="4">
    <location>
        <begin position="1031"/>
        <end position="1041"/>
    </location>
</feature>
<dbReference type="EMBL" id="JANBPT010000313">
    <property type="protein sequence ID" value="KAJ1923773.1"/>
    <property type="molecule type" value="Genomic_DNA"/>
</dbReference>
<dbReference type="Pfam" id="PF00249">
    <property type="entry name" value="Myb_DNA-binding"/>
    <property type="match status" value="1"/>
</dbReference>
<evidence type="ECO:0000256" key="2">
    <source>
        <dbReference type="ARBA" id="ARBA00023163"/>
    </source>
</evidence>